<dbReference type="InterPro" id="IPR019286">
    <property type="entry name" value="DUF2339_TM"/>
</dbReference>
<feature type="transmembrane region" description="Helical" evidence="2">
    <location>
        <begin position="404"/>
        <end position="428"/>
    </location>
</feature>
<evidence type="ECO:0000256" key="1">
    <source>
        <dbReference type="SAM" id="MobiDB-lite"/>
    </source>
</evidence>
<evidence type="ECO:0000313" key="3">
    <source>
        <dbReference type="EMBL" id="SHK23960.1"/>
    </source>
</evidence>
<dbReference type="EMBL" id="FRAP01000004">
    <property type="protein sequence ID" value="SHK23960.1"/>
    <property type="molecule type" value="Genomic_DNA"/>
</dbReference>
<sequence>MSIPPRSIPPRDPLGALAAELAAIGQRLDRMAAELDQLRHHGAAPQAVTTHAAAPPPGFTPPAPLPVPVLPPPSPVLPPPAAPRPALADRAAAVGGARLLAWTGAALTLLGVVLLLALAASRGWFAPPVRIAGGAALGLGLVGLGWWLHRRTARIGAEAVTATGFATLYLVIAGASAVYGYLDEVPAIALAFVVAVAGLGLADHRASRWLAHGVAIGALLLAPVLAGGWLLVTLALAMVIAASPVVRHRRWADLALVVGGLAALHGSSACGLLADGPDTRGTALATAVAALVVGLAAAAAAARRIPAAAFAALVPFAALPALVTAVVLGGTTGAWLAAGTAVALGAVAALPWSAGAARLSAATTAAVALLAATALAFDGATLTLVLLGQALVAAVAGLRLGSRFATGLATALGLVGLLRALVSDAPLADLVERRYLLDAGDWLPPGRLLTAAGTGALVVALAVVLLAACGRLGWVRADSATAPAWVTLGVVGLYGVTALVVNAALLVDLDLGFTAGHALVTVSWTVAALVLLARGITRPALRVAGMALVAAAVAKLVLFDLGALDGVSRVAAFLGAGLVLLVAGTRYARLIGDRSQENGT</sequence>
<feature type="transmembrane region" description="Helical" evidence="2">
    <location>
        <begin position="335"/>
        <end position="354"/>
    </location>
</feature>
<reference evidence="3 4" key="1">
    <citation type="submission" date="2016-11" db="EMBL/GenBank/DDBJ databases">
        <authorList>
            <person name="Jaros S."/>
            <person name="Januszkiewicz K."/>
            <person name="Wedrychowicz H."/>
        </authorList>
    </citation>
    <scope>NUCLEOTIDE SEQUENCE [LARGE SCALE GENOMIC DNA]</scope>
    <source>
        <strain evidence="3 4">DSM 43832</strain>
    </source>
</reference>
<keyword evidence="2" id="KW-1133">Transmembrane helix</keyword>
<evidence type="ECO:0000313" key="4">
    <source>
        <dbReference type="Proteomes" id="UP000184363"/>
    </source>
</evidence>
<gene>
    <name evidence="3" type="ORF">SAMN05443637_10420</name>
</gene>
<feature type="transmembrane region" description="Helical" evidence="2">
    <location>
        <begin position="448"/>
        <end position="470"/>
    </location>
</feature>
<dbReference type="STRING" id="1848.SAMN05443637_10420"/>
<feature type="transmembrane region" description="Helical" evidence="2">
    <location>
        <begin position="131"/>
        <end position="148"/>
    </location>
</feature>
<keyword evidence="4" id="KW-1185">Reference proteome</keyword>
<feature type="compositionally biased region" description="Pro residues" evidence="1">
    <location>
        <begin position="54"/>
        <end position="65"/>
    </location>
</feature>
<feature type="transmembrane region" description="Helical" evidence="2">
    <location>
        <begin position="254"/>
        <end position="274"/>
    </location>
</feature>
<dbReference type="PANTHER" id="PTHR38434">
    <property type="entry name" value="BLL2549 PROTEIN"/>
    <property type="match status" value="1"/>
</dbReference>
<dbReference type="Proteomes" id="UP000184363">
    <property type="component" value="Unassembled WGS sequence"/>
</dbReference>
<keyword evidence="2" id="KW-0472">Membrane</keyword>
<feature type="transmembrane region" description="Helical" evidence="2">
    <location>
        <begin position="281"/>
        <end position="302"/>
    </location>
</feature>
<feature type="transmembrane region" description="Helical" evidence="2">
    <location>
        <begin position="160"/>
        <end position="179"/>
    </location>
</feature>
<dbReference type="RefSeq" id="WP_073455979.1">
    <property type="nucleotide sequence ID" value="NZ_CALGVN010000029.1"/>
</dbReference>
<evidence type="ECO:0000256" key="2">
    <source>
        <dbReference type="SAM" id="Phobius"/>
    </source>
</evidence>
<organism evidence="3 4">
    <name type="scientific">Pseudonocardia thermophila</name>
    <dbReference type="NCBI Taxonomy" id="1848"/>
    <lineage>
        <taxon>Bacteria</taxon>
        <taxon>Bacillati</taxon>
        <taxon>Actinomycetota</taxon>
        <taxon>Actinomycetes</taxon>
        <taxon>Pseudonocardiales</taxon>
        <taxon>Pseudonocardiaceae</taxon>
        <taxon>Pseudonocardia</taxon>
    </lineage>
</organism>
<feature type="transmembrane region" description="Helical" evidence="2">
    <location>
        <begin position="482"/>
        <end position="505"/>
    </location>
</feature>
<accession>A0A1M6QV17</accession>
<feature type="transmembrane region" description="Helical" evidence="2">
    <location>
        <begin position="308"/>
        <end position="328"/>
    </location>
</feature>
<feature type="transmembrane region" description="Helical" evidence="2">
    <location>
        <begin position="214"/>
        <end position="242"/>
    </location>
</feature>
<feature type="transmembrane region" description="Helical" evidence="2">
    <location>
        <begin position="511"/>
        <end position="533"/>
    </location>
</feature>
<dbReference type="Pfam" id="PF10101">
    <property type="entry name" value="DUF2339"/>
    <property type="match status" value="1"/>
</dbReference>
<feature type="compositionally biased region" description="Low complexity" evidence="1">
    <location>
        <begin position="44"/>
        <end position="53"/>
    </location>
</feature>
<feature type="transmembrane region" description="Helical" evidence="2">
    <location>
        <begin position="570"/>
        <end position="588"/>
    </location>
</feature>
<feature type="transmembrane region" description="Helical" evidence="2">
    <location>
        <begin position="366"/>
        <end position="392"/>
    </location>
</feature>
<name>A0A1M6QV17_PSETH</name>
<proteinExistence type="predicted"/>
<dbReference type="OrthoDB" id="3576981at2"/>
<feature type="region of interest" description="Disordered" evidence="1">
    <location>
        <begin position="44"/>
        <end position="65"/>
    </location>
</feature>
<dbReference type="PANTHER" id="PTHR38434:SF1">
    <property type="entry name" value="BLL2549 PROTEIN"/>
    <property type="match status" value="1"/>
</dbReference>
<protein>
    <submittedName>
        <fullName evidence="3">Predicted membrane protein</fullName>
    </submittedName>
</protein>
<dbReference type="AlphaFoldDB" id="A0A1M6QV17"/>
<feature type="transmembrane region" description="Helical" evidence="2">
    <location>
        <begin position="99"/>
        <end position="119"/>
    </location>
</feature>
<feature type="transmembrane region" description="Helical" evidence="2">
    <location>
        <begin position="540"/>
        <end position="558"/>
    </location>
</feature>
<keyword evidence="2" id="KW-0812">Transmembrane</keyword>
<feature type="transmembrane region" description="Helical" evidence="2">
    <location>
        <begin position="185"/>
        <end position="202"/>
    </location>
</feature>